<evidence type="ECO:0000256" key="9">
    <source>
        <dbReference type="SAM" id="MobiDB-lite"/>
    </source>
</evidence>
<dbReference type="InterPro" id="IPR008502">
    <property type="entry name" value="Prolamin-like"/>
</dbReference>
<evidence type="ECO:0000256" key="5">
    <source>
        <dbReference type="ARBA" id="ARBA00023279"/>
    </source>
</evidence>
<evidence type="ECO:0000259" key="11">
    <source>
        <dbReference type="Pfam" id="PF05617"/>
    </source>
</evidence>
<comment type="subcellular location">
    <subcellularLocation>
        <location evidence="1">Cytoplasmic vesicle</location>
    </subcellularLocation>
    <subcellularLocation>
        <location evidence="2">Secreted</location>
    </subcellularLocation>
</comment>
<dbReference type="Pfam" id="PF05617">
    <property type="entry name" value="Prolamin_like"/>
    <property type="match status" value="1"/>
</dbReference>
<evidence type="ECO:0000313" key="13">
    <source>
        <dbReference type="Proteomes" id="UP001085076"/>
    </source>
</evidence>
<dbReference type="GO" id="GO:0031410">
    <property type="term" value="C:cytoplasmic vesicle"/>
    <property type="evidence" value="ECO:0007669"/>
    <property type="project" value="UniProtKB-SubCell"/>
</dbReference>
<dbReference type="AlphaFoldDB" id="A0A9D5CEU3"/>
<keyword evidence="4 10" id="KW-0732">Signal</keyword>
<accession>A0A9D5CEU3</accession>
<gene>
    <name evidence="12" type="ORF">J5N97_019951</name>
</gene>
<comment type="similarity">
    <text evidence="8">Belongs to the plant egg cell-secreted peptide family.</text>
</comment>
<keyword evidence="6" id="KW-0968">Cytoplasmic vesicle</keyword>
<dbReference type="GO" id="GO:2000008">
    <property type="term" value="P:regulation of protein localization to cell surface"/>
    <property type="evidence" value="ECO:0007669"/>
    <property type="project" value="UniProtKB-ARBA"/>
</dbReference>
<evidence type="ECO:0000313" key="12">
    <source>
        <dbReference type="EMBL" id="KAJ0971992.1"/>
    </source>
</evidence>
<feature type="domain" description="Prolamin-like" evidence="11">
    <location>
        <begin position="53"/>
        <end position="117"/>
    </location>
</feature>
<dbReference type="InterPro" id="IPR044711">
    <property type="entry name" value="EC11-15"/>
</dbReference>
<feature type="region of interest" description="Disordered" evidence="9">
    <location>
        <begin position="120"/>
        <end position="156"/>
    </location>
</feature>
<comment type="function">
    <text evidence="7">Involved in the regulation of gamete interactions during the double fertilization and to prevent multiple-pollen tube attraction; mediates the redistribution of the gamete fusogen HAP2/GCS1 to the cell surface after secretion upon sperm arrival.</text>
</comment>
<reference evidence="12" key="2">
    <citation type="journal article" date="2022" name="Hortic Res">
        <title>The genome of Dioscorea zingiberensis sheds light on the biosynthesis, origin and evolution of the medicinally important diosgenin saponins.</title>
        <authorList>
            <person name="Li Y."/>
            <person name="Tan C."/>
            <person name="Li Z."/>
            <person name="Guo J."/>
            <person name="Li S."/>
            <person name="Chen X."/>
            <person name="Wang C."/>
            <person name="Dai X."/>
            <person name="Yang H."/>
            <person name="Song W."/>
            <person name="Hou L."/>
            <person name="Xu J."/>
            <person name="Tong Z."/>
            <person name="Xu A."/>
            <person name="Yuan X."/>
            <person name="Wang W."/>
            <person name="Yang Q."/>
            <person name="Chen L."/>
            <person name="Sun Z."/>
            <person name="Wang K."/>
            <person name="Pan B."/>
            <person name="Chen J."/>
            <person name="Bao Y."/>
            <person name="Liu F."/>
            <person name="Qi X."/>
            <person name="Gang D.R."/>
            <person name="Wen J."/>
            <person name="Li J."/>
        </authorList>
    </citation>
    <scope>NUCLEOTIDE SEQUENCE</scope>
    <source>
        <strain evidence="12">Dzin_1.0</strain>
    </source>
</reference>
<keyword evidence="3" id="KW-0964">Secreted</keyword>
<organism evidence="12 13">
    <name type="scientific">Dioscorea zingiberensis</name>
    <dbReference type="NCBI Taxonomy" id="325984"/>
    <lineage>
        <taxon>Eukaryota</taxon>
        <taxon>Viridiplantae</taxon>
        <taxon>Streptophyta</taxon>
        <taxon>Embryophyta</taxon>
        <taxon>Tracheophyta</taxon>
        <taxon>Spermatophyta</taxon>
        <taxon>Magnoliopsida</taxon>
        <taxon>Liliopsida</taxon>
        <taxon>Dioscoreales</taxon>
        <taxon>Dioscoreaceae</taxon>
        <taxon>Dioscorea</taxon>
    </lineage>
</organism>
<evidence type="ECO:0000256" key="7">
    <source>
        <dbReference type="ARBA" id="ARBA00034457"/>
    </source>
</evidence>
<evidence type="ECO:0000256" key="6">
    <source>
        <dbReference type="ARBA" id="ARBA00023329"/>
    </source>
</evidence>
<evidence type="ECO:0000256" key="4">
    <source>
        <dbReference type="ARBA" id="ARBA00022729"/>
    </source>
</evidence>
<dbReference type="PANTHER" id="PTHR35293">
    <property type="entry name" value="EGG CELL-SECRETED PROTEIN 1.5"/>
    <property type="match status" value="1"/>
</dbReference>
<proteinExistence type="inferred from homology"/>
<evidence type="ECO:0000256" key="10">
    <source>
        <dbReference type="SAM" id="SignalP"/>
    </source>
</evidence>
<sequence>MSLLQNQSLLLACMCLLSLSLTFGRELQPSQPNTVVPEARLINGLKGDAGLADCWNAMMELRSCTNEIVLFFLNGESYLSIPCCRAIRLITHKCWPSMLASIGFTAEEADILRGYCDAEATSPGGDAVPPPPPPPPSPPTPAPSGSEAMVVDELVG</sequence>
<evidence type="ECO:0000256" key="1">
    <source>
        <dbReference type="ARBA" id="ARBA00004541"/>
    </source>
</evidence>
<protein>
    <recommendedName>
        <fullName evidence="11">Prolamin-like domain-containing protein</fullName>
    </recommendedName>
</protein>
<dbReference type="OrthoDB" id="782765at2759"/>
<dbReference type="Proteomes" id="UP001085076">
    <property type="component" value="Miscellaneous, Linkage group lg05"/>
</dbReference>
<keyword evidence="13" id="KW-1185">Reference proteome</keyword>
<evidence type="ECO:0000256" key="8">
    <source>
        <dbReference type="ARBA" id="ARBA00034484"/>
    </source>
</evidence>
<dbReference type="EMBL" id="JAGGNH010000005">
    <property type="protein sequence ID" value="KAJ0971992.1"/>
    <property type="molecule type" value="Genomic_DNA"/>
</dbReference>
<dbReference type="GO" id="GO:0005576">
    <property type="term" value="C:extracellular region"/>
    <property type="evidence" value="ECO:0007669"/>
    <property type="project" value="UniProtKB-SubCell"/>
</dbReference>
<reference evidence="12" key="1">
    <citation type="submission" date="2021-03" db="EMBL/GenBank/DDBJ databases">
        <authorList>
            <person name="Li Z."/>
            <person name="Yang C."/>
        </authorList>
    </citation>
    <scope>NUCLEOTIDE SEQUENCE</scope>
    <source>
        <strain evidence="12">Dzin_1.0</strain>
        <tissue evidence="12">Leaf</tissue>
    </source>
</reference>
<dbReference type="PANTHER" id="PTHR35293:SF12">
    <property type="entry name" value="EXPRESSED PROTEIN"/>
    <property type="match status" value="1"/>
</dbReference>
<dbReference type="GO" id="GO:0080155">
    <property type="term" value="P:regulation of double fertilization forming a zygote and endosperm"/>
    <property type="evidence" value="ECO:0007669"/>
    <property type="project" value="UniProtKB-ARBA"/>
</dbReference>
<name>A0A9D5CEU3_9LILI</name>
<comment type="caution">
    <text evidence="12">The sequence shown here is derived from an EMBL/GenBank/DDBJ whole genome shotgun (WGS) entry which is preliminary data.</text>
</comment>
<evidence type="ECO:0000256" key="2">
    <source>
        <dbReference type="ARBA" id="ARBA00004613"/>
    </source>
</evidence>
<feature type="chain" id="PRO_5038789529" description="Prolamin-like domain-containing protein" evidence="10">
    <location>
        <begin position="25"/>
        <end position="156"/>
    </location>
</feature>
<evidence type="ECO:0000256" key="3">
    <source>
        <dbReference type="ARBA" id="ARBA00022525"/>
    </source>
</evidence>
<feature type="signal peptide" evidence="10">
    <location>
        <begin position="1"/>
        <end position="24"/>
    </location>
</feature>
<keyword evidence="5" id="KW-0278">Fertilization</keyword>
<feature type="compositionally biased region" description="Pro residues" evidence="9">
    <location>
        <begin position="128"/>
        <end position="142"/>
    </location>
</feature>
<dbReference type="GO" id="GO:0009567">
    <property type="term" value="P:double fertilization forming a zygote and endosperm"/>
    <property type="evidence" value="ECO:0007669"/>
    <property type="project" value="InterPro"/>
</dbReference>